<evidence type="ECO:0000313" key="8">
    <source>
        <dbReference type="EMBL" id="NAS10483.1"/>
    </source>
</evidence>
<dbReference type="RefSeq" id="WP_161433293.1">
    <property type="nucleotide sequence ID" value="NZ_WXYO01000001.1"/>
</dbReference>
<dbReference type="GO" id="GO:0009264">
    <property type="term" value="P:deoxyribonucleotide catabolic process"/>
    <property type="evidence" value="ECO:0007669"/>
    <property type="project" value="UniProtKB-UniRule"/>
</dbReference>
<dbReference type="Gene3D" id="3.20.20.70">
    <property type="entry name" value="Aldolase class I"/>
    <property type="match status" value="1"/>
</dbReference>
<keyword evidence="2 7" id="KW-0963">Cytoplasm</keyword>
<dbReference type="GO" id="GO:0004139">
    <property type="term" value="F:deoxyribose-phosphate aldolase activity"/>
    <property type="evidence" value="ECO:0007669"/>
    <property type="project" value="UniProtKB-UniRule"/>
</dbReference>
<dbReference type="GO" id="GO:0005737">
    <property type="term" value="C:cytoplasm"/>
    <property type="evidence" value="ECO:0007669"/>
    <property type="project" value="UniProtKB-SubCell"/>
</dbReference>
<evidence type="ECO:0000256" key="5">
    <source>
        <dbReference type="ARBA" id="ARBA00048791"/>
    </source>
</evidence>
<dbReference type="InterPro" id="IPR011343">
    <property type="entry name" value="DeoC"/>
</dbReference>
<dbReference type="GO" id="GO:0006018">
    <property type="term" value="P:2-deoxyribose 1-phosphate catabolic process"/>
    <property type="evidence" value="ECO:0007669"/>
    <property type="project" value="UniProtKB-UniRule"/>
</dbReference>
<dbReference type="CDD" id="cd00959">
    <property type="entry name" value="DeoC"/>
    <property type="match status" value="1"/>
</dbReference>
<dbReference type="AlphaFoldDB" id="A0A6L9E7E3"/>
<comment type="similarity">
    <text evidence="1 7">Belongs to the DeoC/FbaB aldolase family. DeoC type 1 subfamily.</text>
</comment>
<evidence type="ECO:0000256" key="2">
    <source>
        <dbReference type="ARBA" id="ARBA00022490"/>
    </source>
</evidence>
<comment type="caution">
    <text evidence="8">The sequence shown here is derived from an EMBL/GenBank/DDBJ whole genome shotgun (WGS) entry which is preliminary data.</text>
</comment>
<protein>
    <recommendedName>
        <fullName evidence="7">Deoxyribose-phosphate aldolase</fullName>
        <shortName evidence="7">DERA</shortName>
        <ecNumber evidence="7">4.1.2.4</ecNumber>
    </recommendedName>
    <alternativeName>
        <fullName evidence="7">2-deoxy-D-ribose 5-phosphate aldolase</fullName>
    </alternativeName>
    <alternativeName>
        <fullName evidence="7">Phosphodeoxyriboaldolase</fullName>
        <shortName evidence="7">Deoxyriboaldolase</shortName>
    </alternativeName>
</protein>
<dbReference type="PANTHER" id="PTHR10889:SF1">
    <property type="entry name" value="DEOXYRIBOSE-PHOSPHATE ALDOLASE"/>
    <property type="match status" value="1"/>
</dbReference>
<evidence type="ECO:0000256" key="3">
    <source>
        <dbReference type="ARBA" id="ARBA00023239"/>
    </source>
</evidence>
<comment type="catalytic activity">
    <reaction evidence="5 7">
        <text>2-deoxy-D-ribose 5-phosphate = D-glyceraldehyde 3-phosphate + acetaldehyde</text>
        <dbReference type="Rhea" id="RHEA:12821"/>
        <dbReference type="ChEBI" id="CHEBI:15343"/>
        <dbReference type="ChEBI" id="CHEBI:59776"/>
        <dbReference type="ChEBI" id="CHEBI:62877"/>
        <dbReference type="EC" id="4.1.2.4"/>
    </reaction>
</comment>
<feature type="active site" description="Proton donor/acceptor" evidence="7">
    <location>
        <position position="89"/>
    </location>
</feature>
<accession>A0A6L9E7E3</accession>
<comment type="pathway">
    <text evidence="7">Carbohydrate degradation; 2-deoxy-D-ribose 1-phosphate degradation; D-glyceraldehyde 3-phosphate and acetaldehyde from 2-deoxy-alpha-D-ribose 1-phosphate: step 2/2.</text>
</comment>
<gene>
    <name evidence="7 8" type="primary">deoC</name>
    <name evidence="8" type="ORF">GTQ38_00615</name>
</gene>
<comment type="subcellular location">
    <subcellularLocation>
        <location evidence="7">Cytoplasm</location>
    </subcellularLocation>
</comment>
<dbReference type="EMBL" id="WXYO01000001">
    <property type="protein sequence ID" value="NAS10483.1"/>
    <property type="molecule type" value="Genomic_DNA"/>
</dbReference>
<feature type="active site" description="Schiff-base intermediate with acetaldehyde" evidence="7">
    <location>
        <position position="151"/>
    </location>
</feature>
<evidence type="ECO:0000256" key="7">
    <source>
        <dbReference type="HAMAP-Rule" id="MF_00114"/>
    </source>
</evidence>
<keyword evidence="9" id="KW-1185">Reference proteome</keyword>
<dbReference type="InterPro" id="IPR002915">
    <property type="entry name" value="DeoC/FbaB/LacD_aldolase"/>
</dbReference>
<name>A0A6L9E7E3_9FLAO</name>
<evidence type="ECO:0000256" key="4">
    <source>
        <dbReference type="ARBA" id="ARBA00023270"/>
    </source>
</evidence>
<dbReference type="HAMAP" id="MF_00114">
    <property type="entry name" value="DeoC_type1"/>
    <property type="match status" value="1"/>
</dbReference>
<dbReference type="SUPFAM" id="SSF51569">
    <property type="entry name" value="Aldolase"/>
    <property type="match status" value="1"/>
</dbReference>
<dbReference type="InterPro" id="IPR013785">
    <property type="entry name" value="Aldolase_TIM"/>
</dbReference>
<keyword evidence="3 7" id="KW-0456">Lyase</keyword>
<evidence type="ECO:0000313" key="9">
    <source>
        <dbReference type="Proteomes" id="UP000475249"/>
    </source>
</evidence>
<evidence type="ECO:0000256" key="6">
    <source>
        <dbReference type="ARBA" id="ARBA00056337"/>
    </source>
</evidence>
<comment type="function">
    <text evidence="6 7">Catalyzes a reversible aldol reaction between acetaldehyde and D-glyceraldehyde 3-phosphate to generate 2-deoxy-D-ribose 5-phosphate.</text>
</comment>
<dbReference type="PIRSF" id="PIRSF001357">
    <property type="entry name" value="DeoC"/>
    <property type="match status" value="1"/>
</dbReference>
<organism evidence="8 9">
    <name type="scientific">Poritiphilus flavus</name>
    <dbReference type="NCBI Taxonomy" id="2697053"/>
    <lineage>
        <taxon>Bacteria</taxon>
        <taxon>Pseudomonadati</taxon>
        <taxon>Bacteroidota</taxon>
        <taxon>Flavobacteriia</taxon>
        <taxon>Flavobacteriales</taxon>
        <taxon>Flavobacteriaceae</taxon>
        <taxon>Poritiphilus</taxon>
    </lineage>
</organism>
<dbReference type="InterPro" id="IPR028581">
    <property type="entry name" value="DeoC_typeI"/>
</dbReference>
<keyword evidence="4 7" id="KW-0704">Schiff base</keyword>
<dbReference type="Proteomes" id="UP000475249">
    <property type="component" value="Unassembled WGS sequence"/>
</dbReference>
<dbReference type="NCBIfam" id="TIGR00126">
    <property type="entry name" value="deoC"/>
    <property type="match status" value="1"/>
</dbReference>
<reference evidence="8 9" key="1">
    <citation type="submission" date="2020-01" db="EMBL/GenBank/DDBJ databases">
        <title>Bacteria diversity of Porities sp.</title>
        <authorList>
            <person name="Wang G."/>
        </authorList>
    </citation>
    <scope>NUCLEOTIDE SEQUENCE [LARGE SCALE GENOMIC DNA]</scope>
    <source>
        <strain evidence="8 9">R33</strain>
    </source>
</reference>
<dbReference type="EC" id="4.1.2.4" evidence="7"/>
<feature type="active site" description="Proton donor/acceptor" evidence="7">
    <location>
        <position position="180"/>
    </location>
</feature>
<dbReference type="UniPathway" id="UPA00002">
    <property type="reaction ID" value="UER00468"/>
</dbReference>
<dbReference type="GO" id="GO:0016052">
    <property type="term" value="P:carbohydrate catabolic process"/>
    <property type="evidence" value="ECO:0007669"/>
    <property type="project" value="TreeGrafter"/>
</dbReference>
<dbReference type="Pfam" id="PF01791">
    <property type="entry name" value="DeoC"/>
    <property type="match status" value="1"/>
</dbReference>
<dbReference type="SMART" id="SM01133">
    <property type="entry name" value="DeoC"/>
    <property type="match status" value="1"/>
</dbReference>
<dbReference type="PANTHER" id="PTHR10889">
    <property type="entry name" value="DEOXYRIBOSE-PHOSPHATE ALDOLASE"/>
    <property type="match status" value="1"/>
</dbReference>
<sequence>MELAQYIDHTLLKPTATPADIRKLCSEAREYEFHAVCVNSSHLALAGKELRESEVAIAAVIGFPLGAMGSTVKVFETQFCIDQGADEIDMVLNIGWLKSGMHEQVKDEISRIKEITGSKILKVIIESCYLSEAEKEAACAIVASSGADFIKTSTGFGTGGATFEDVQLMKRLLPESVKIKASGGIKDHVTARKYLELGASRLGTSSGIAIVSETNP</sequence>
<dbReference type="FunFam" id="3.20.20.70:FF:000044">
    <property type="entry name" value="Deoxyribose-phosphate aldolase"/>
    <property type="match status" value="1"/>
</dbReference>
<evidence type="ECO:0000256" key="1">
    <source>
        <dbReference type="ARBA" id="ARBA00010936"/>
    </source>
</evidence>
<proteinExistence type="inferred from homology"/>